<dbReference type="InterPro" id="IPR036390">
    <property type="entry name" value="WH_DNA-bd_sf"/>
</dbReference>
<keyword evidence="3" id="KW-0804">Transcription</keyword>
<dbReference type="InterPro" id="IPR000524">
    <property type="entry name" value="Tscrpt_reg_HTH_GntR"/>
</dbReference>
<dbReference type="EMBL" id="FPKU01000002">
    <property type="protein sequence ID" value="SFZ85530.1"/>
    <property type="molecule type" value="Genomic_DNA"/>
</dbReference>
<dbReference type="Gene3D" id="1.20.120.530">
    <property type="entry name" value="GntR ligand-binding domain-like"/>
    <property type="match status" value="1"/>
</dbReference>
<dbReference type="SUPFAM" id="SSF48008">
    <property type="entry name" value="GntR ligand-binding domain-like"/>
    <property type="match status" value="1"/>
</dbReference>
<dbReference type="SUPFAM" id="SSF46785">
    <property type="entry name" value="Winged helix' DNA-binding domain"/>
    <property type="match status" value="1"/>
</dbReference>
<dbReference type="InterPro" id="IPR011711">
    <property type="entry name" value="GntR_C"/>
</dbReference>
<sequence length="244" mass="27324">MTEMGGAVAALGAEIAVEAVDPAGAGSLHEEILGKLRRFLVEGSLPDGARIPERTLCESFGISRTPLREALKVLAAEGLVELLPNRGARVRSYTETDIRELFEVMGGLEALAGRLACENITDAEIAAVEKLHYEMYASYMRRDLPSYFKLNQLIHKAIVDAARNATLAVTYDNFATRLQRVRYNANRENHKDRWGEAMREHEQILDALQRRSGVELNDILYRHLMNKQAAALRYRHDHPAQAAD</sequence>
<dbReference type="CDD" id="cd07377">
    <property type="entry name" value="WHTH_GntR"/>
    <property type="match status" value="1"/>
</dbReference>
<dbReference type="PANTHER" id="PTHR43537:SF50">
    <property type="entry name" value="TRANSCRIPTIONAL REGULATORY PROTEIN"/>
    <property type="match status" value="1"/>
</dbReference>
<dbReference type="PANTHER" id="PTHR43537">
    <property type="entry name" value="TRANSCRIPTIONAL REGULATOR, GNTR FAMILY"/>
    <property type="match status" value="1"/>
</dbReference>
<accession>A0A1K2HZH6</accession>
<evidence type="ECO:0000256" key="2">
    <source>
        <dbReference type="ARBA" id="ARBA00023125"/>
    </source>
</evidence>
<dbReference type="SMART" id="SM00895">
    <property type="entry name" value="FCD"/>
    <property type="match status" value="1"/>
</dbReference>
<keyword evidence="6" id="KW-1185">Reference proteome</keyword>
<protein>
    <submittedName>
        <fullName evidence="5">DNA-binding transcriptional regulator, GntR family</fullName>
    </submittedName>
</protein>
<dbReference type="Pfam" id="PF00392">
    <property type="entry name" value="GntR"/>
    <property type="match status" value="1"/>
</dbReference>
<dbReference type="PRINTS" id="PR00035">
    <property type="entry name" value="HTHGNTR"/>
</dbReference>
<dbReference type="Gene3D" id="1.10.10.10">
    <property type="entry name" value="Winged helix-like DNA-binding domain superfamily/Winged helix DNA-binding domain"/>
    <property type="match status" value="1"/>
</dbReference>
<dbReference type="AlphaFoldDB" id="A0A1K2HZH6"/>
<dbReference type="RefSeq" id="WP_143145795.1">
    <property type="nucleotide sequence ID" value="NZ_FPKU01000002.1"/>
</dbReference>
<keyword evidence="2 5" id="KW-0238">DNA-binding</keyword>
<dbReference type="Proteomes" id="UP000183447">
    <property type="component" value="Unassembled WGS sequence"/>
</dbReference>
<dbReference type="OrthoDB" id="8114900at2"/>
<name>A0A1K2HZH6_9HYPH</name>
<dbReference type="InterPro" id="IPR036388">
    <property type="entry name" value="WH-like_DNA-bd_sf"/>
</dbReference>
<dbReference type="SMART" id="SM00345">
    <property type="entry name" value="HTH_GNTR"/>
    <property type="match status" value="1"/>
</dbReference>
<organism evidence="5 6">
    <name type="scientific">Devosia enhydra</name>
    <dbReference type="NCBI Taxonomy" id="665118"/>
    <lineage>
        <taxon>Bacteria</taxon>
        <taxon>Pseudomonadati</taxon>
        <taxon>Pseudomonadota</taxon>
        <taxon>Alphaproteobacteria</taxon>
        <taxon>Hyphomicrobiales</taxon>
        <taxon>Devosiaceae</taxon>
        <taxon>Devosia</taxon>
    </lineage>
</organism>
<evidence type="ECO:0000259" key="4">
    <source>
        <dbReference type="PROSITE" id="PS50949"/>
    </source>
</evidence>
<dbReference type="Pfam" id="PF07729">
    <property type="entry name" value="FCD"/>
    <property type="match status" value="1"/>
</dbReference>
<evidence type="ECO:0000313" key="6">
    <source>
        <dbReference type="Proteomes" id="UP000183447"/>
    </source>
</evidence>
<keyword evidence="1" id="KW-0805">Transcription regulation</keyword>
<dbReference type="STRING" id="665118.SAMN02983003_2695"/>
<evidence type="ECO:0000256" key="1">
    <source>
        <dbReference type="ARBA" id="ARBA00023015"/>
    </source>
</evidence>
<evidence type="ECO:0000313" key="5">
    <source>
        <dbReference type="EMBL" id="SFZ85530.1"/>
    </source>
</evidence>
<dbReference type="GO" id="GO:0003677">
    <property type="term" value="F:DNA binding"/>
    <property type="evidence" value="ECO:0007669"/>
    <property type="project" value="UniProtKB-KW"/>
</dbReference>
<evidence type="ECO:0000256" key="3">
    <source>
        <dbReference type="ARBA" id="ARBA00023163"/>
    </source>
</evidence>
<feature type="domain" description="HTH gntR-type" evidence="4">
    <location>
        <begin position="26"/>
        <end position="93"/>
    </location>
</feature>
<dbReference type="PROSITE" id="PS50949">
    <property type="entry name" value="HTH_GNTR"/>
    <property type="match status" value="1"/>
</dbReference>
<reference evidence="5 6" key="1">
    <citation type="submission" date="2016-11" db="EMBL/GenBank/DDBJ databases">
        <authorList>
            <person name="Jaros S."/>
            <person name="Januszkiewicz K."/>
            <person name="Wedrychowicz H."/>
        </authorList>
    </citation>
    <scope>NUCLEOTIDE SEQUENCE [LARGE SCALE GENOMIC DNA]</scope>
    <source>
        <strain evidence="5 6">ATCC 23634</strain>
    </source>
</reference>
<gene>
    <name evidence="5" type="ORF">SAMN02983003_2695</name>
</gene>
<dbReference type="InterPro" id="IPR008920">
    <property type="entry name" value="TF_FadR/GntR_C"/>
</dbReference>
<dbReference type="GO" id="GO:0003700">
    <property type="term" value="F:DNA-binding transcription factor activity"/>
    <property type="evidence" value="ECO:0007669"/>
    <property type="project" value="InterPro"/>
</dbReference>
<proteinExistence type="predicted"/>